<feature type="coiled-coil region" evidence="3">
    <location>
        <begin position="82"/>
        <end position="109"/>
    </location>
</feature>
<keyword evidence="3" id="KW-0175">Coiled coil</keyword>
<evidence type="ECO:0000313" key="5">
    <source>
        <dbReference type="EMBL" id="KOY52499.1"/>
    </source>
</evidence>
<dbReference type="GO" id="GO:0005829">
    <property type="term" value="C:cytosol"/>
    <property type="evidence" value="ECO:0007669"/>
    <property type="project" value="TreeGrafter"/>
</dbReference>
<dbReference type="PATRIC" id="fig|1300348.6.peg.2060"/>
<evidence type="ECO:0000313" key="8">
    <source>
        <dbReference type="Proteomes" id="UP000183071"/>
    </source>
</evidence>
<evidence type="ECO:0000256" key="1">
    <source>
        <dbReference type="ARBA" id="ARBA00009091"/>
    </source>
</evidence>
<evidence type="ECO:0000256" key="4">
    <source>
        <dbReference type="SAM" id="SignalP"/>
    </source>
</evidence>
<name>A0A0M9CHX5_9FLAO</name>
<dbReference type="InterPro" id="IPR024930">
    <property type="entry name" value="Skp_dom_sf"/>
</dbReference>
<dbReference type="SMART" id="SM00935">
    <property type="entry name" value="OmpH"/>
    <property type="match status" value="1"/>
</dbReference>
<dbReference type="Proteomes" id="UP000037716">
    <property type="component" value="Unassembled WGS sequence"/>
</dbReference>
<dbReference type="PANTHER" id="PTHR35089">
    <property type="entry name" value="CHAPERONE PROTEIN SKP"/>
    <property type="match status" value="1"/>
</dbReference>
<dbReference type="EMBL" id="FNUE01000002">
    <property type="protein sequence ID" value="SEE46682.1"/>
    <property type="molecule type" value="Genomic_DNA"/>
</dbReference>
<comment type="similarity">
    <text evidence="1">Belongs to the Skp family.</text>
</comment>
<feature type="signal peptide" evidence="4">
    <location>
        <begin position="1"/>
        <end position="19"/>
    </location>
</feature>
<evidence type="ECO:0000313" key="7">
    <source>
        <dbReference type="Proteomes" id="UP000037716"/>
    </source>
</evidence>
<evidence type="ECO:0000256" key="3">
    <source>
        <dbReference type="SAM" id="Coils"/>
    </source>
</evidence>
<sequence>MKFKITFLFITLLSTISIAQTKTGTIDSDYIINLMPEAKVVIERSQSYGSRLDSLFSIKMQDYQTRVADFREKEKEMGELMKKTLVKELTALEQDIKRYQENGNKLMQLKQDELMRPLYKKLNTAIDEIAKAEGYTLILTIAGNQFAYVDDNYDITKKVMAKLGVKEPVIKE</sequence>
<dbReference type="Gene3D" id="3.30.910.20">
    <property type="entry name" value="Skp domain"/>
    <property type="match status" value="1"/>
</dbReference>
<evidence type="ECO:0000313" key="6">
    <source>
        <dbReference type="EMBL" id="SEE46682.1"/>
    </source>
</evidence>
<gene>
    <name evidence="5" type="ORF">I602_2059</name>
    <name evidence="6" type="ORF">SAMN05444353_1830</name>
</gene>
<dbReference type="InterPro" id="IPR005632">
    <property type="entry name" value="Chaperone_Skp"/>
</dbReference>
<dbReference type="EMBL" id="LGBR01000001">
    <property type="protein sequence ID" value="KOY52499.1"/>
    <property type="molecule type" value="Genomic_DNA"/>
</dbReference>
<dbReference type="Proteomes" id="UP000183071">
    <property type="component" value="Unassembled WGS sequence"/>
</dbReference>
<dbReference type="Pfam" id="PF03938">
    <property type="entry name" value="OmpH"/>
    <property type="match status" value="1"/>
</dbReference>
<reference evidence="6 8" key="2">
    <citation type="submission" date="2016-10" db="EMBL/GenBank/DDBJ databases">
        <authorList>
            <person name="Varghese N."/>
            <person name="Submissions S."/>
        </authorList>
    </citation>
    <scope>NUCLEOTIDE SEQUENCE [LARGE SCALE GENOMIC DNA]</scope>
    <source>
        <strain evidence="6 8">DSW-5</strain>
    </source>
</reference>
<protein>
    <submittedName>
        <fullName evidence="5 6">Outer membrane protein</fullName>
    </submittedName>
</protein>
<comment type="caution">
    <text evidence="5">The sequence shown here is derived from an EMBL/GenBank/DDBJ whole genome shotgun (WGS) entry which is preliminary data.</text>
</comment>
<dbReference type="AlphaFoldDB" id="A0A0M9CHX5"/>
<keyword evidence="2 4" id="KW-0732">Signal</keyword>
<dbReference type="STRING" id="1300348.I602_2059"/>
<dbReference type="SUPFAM" id="SSF111384">
    <property type="entry name" value="OmpH-like"/>
    <property type="match status" value="1"/>
</dbReference>
<accession>A0A0M9CHX5</accession>
<dbReference type="PANTHER" id="PTHR35089:SF1">
    <property type="entry name" value="CHAPERONE PROTEIN SKP"/>
    <property type="match status" value="1"/>
</dbReference>
<dbReference type="RefSeq" id="WP_053974598.1">
    <property type="nucleotide sequence ID" value="NZ_FNUE01000002.1"/>
</dbReference>
<feature type="chain" id="PRO_5005832985" evidence="4">
    <location>
        <begin position="20"/>
        <end position="172"/>
    </location>
</feature>
<reference evidence="5 7" key="1">
    <citation type="submission" date="2015-07" db="EMBL/GenBank/DDBJ databases">
        <title>Genome of Polaribacter dokdonenesis DSW-5, isolated from seawater off Dokdo in Korea.</title>
        <authorList>
            <person name="Yoon K."/>
            <person name="Song J.Y."/>
            <person name="Kim J.F."/>
        </authorList>
    </citation>
    <scope>NUCLEOTIDE SEQUENCE [LARGE SCALE GENOMIC DNA]</scope>
    <source>
        <strain evidence="5 7">DSW-5</strain>
    </source>
</reference>
<keyword evidence="8" id="KW-1185">Reference proteome</keyword>
<organism evidence="5 7">
    <name type="scientific">Polaribacter dokdonensis DSW-5</name>
    <dbReference type="NCBI Taxonomy" id="1300348"/>
    <lineage>
        <taxon>Bacteria</taxon>
        <taxon>Pseudomonadati</taxon>
        <taxon>Bacteroidota</taxon>
        <taxon>Flavobacteriia</taxon>
        <taxon>Flavobacteriales</taxon>
        <taxon>Flavobacteriaceae</taxon>
    </lineage>
</organism>
<proteinExistence type="inferred from homology"/>
<dbReference type="GO" id="GO:0050821">
    <property type="term" value="P:protein stabilization"/>
    <property type="evidence" value="ECO:0007669"/>
    <property type="project" value="TreeGrafter"/>
</dbReference>
<evidence type="ECO:0000256" key="2">
    <source>
        <dbReference type="ARBA" id="ARBA00022729"/>
    </source>
</evidence>
<dbReference type="GO" id="GO:0051082">
    <property type="term" value="F:unfolded protein binding"/>
    <property type="evidence" value="ECO:0007669"/>
    <property type="project" value="InterPro"/>
</dbReference>